<evidence type="ECO:0000256" key="4">
    <source>
        <dbReference type="ARBA" id="ARBA00023052"/>
    </source>
</evidence>
<dbReference type="GO" id="GO:0070204">
    <property type="term" value="F:2-succinyl-5-enolpyruvyl-6-hydroxy-3-cyclohexene-1-carboxylic-acid synthase activity"/>
    <property type="evidence" value="ECO:0007669"/>
    <property type="project" value="UniProtKB-UniRule"/>
</dbReference>
<accession>A0A3Q8WTH8</accession>
<dbReference type="GO" id="GO:0030976">
    <property type="term" value="F:thiamine pyrophosphate binding"/>
    <property type="evidence" value="ECO:0007669"/>
    <property type="project" value="UniProtKB-UniRule"/>
</dbReference>
<comment type="function">
    <text evidence="6">Catalyzes the thiamine diphosphate-dependent decarboxylation of 2-oxoglutarate and the subsequent addition of the resulting succinic semialdehyde-thiamine pyrophosphate anion to isochorismate to yield 2-succinyl-5-enolpyruvyl-6-hydroxy-3-cyclohexene-1-carboxylate (SEPHCHC).</text>
</comment>
<dbReference type="AlphaFoldDB" id="A0A3Q8WTH8"/>
<dbReference type="NCBIfam" id="TIGR00173">
    <property type="entry name" value="menD"/>
    <property type="match status" value="1"/>
</dbReference>
<dbReference type="SUPFAM" id="SSF52518">
    <property type="entry name" value="Thiamin diphosphate-binding fold (THDP-binding)"/>
    <property type="match status" value="2"/>
</dbReference>
<keyword evidence="5 6" id="KW-0464">Manganese</keyword>
<dbReference type="GO" id="GO:0009234">
    <property type="term" value="P:menaquinone biosynthetic process"/>
    <property type="evidence" value="ECO:0007669"/>
    <property type="project" value="UniProtKB-UniRule"/>
</dbReference>
<evidence type="ECO:0000313" key="10">
    <source>
        <dbReference type="Proteomes" id="UP000270021"/>
    </source>
</evidence>
<comment type="pathway">
    <text evidence="6">Quinol/quinone metabolism; menaquinone biosynthesis.</text>
</comment>
<feature type="domain" description="Thiamine pyrophosphate enzyme N-terminal TPP-binding" evidence="8">
    <location>
        <begin position="24"/>
        <end position="141"/>
    </location>
</feature>
<evidence type="ECO:0000256" key="1">
    <source>
        <dbReference type="ARBA" id="ARBA00022679"/>
    </source>
</evidence>
<keyword evidence="6" id="KW-0474">Menaquinone biosynthesis</keyword>
<dbReference type="OrthoDB" id="9791859at2"/>
<dbReference type="PANTHER" id="PTHR42916">
    <property type="entry name" value="2-SUCCINYL-5-ENOLPYRUVYL-6-HYDROXY-3-CYCLOHEXENE-1-CARBOXYLATE SYNTHASE"/>
    <property type="match status" value="1"/>
</dbReference>
<dbReference type="PIRSF" id="PIRSF004983">
    <property type="entry name" value="MenD"/>
    <property type="match status" value="1"/>
</dbReference>
<dbReference type="PANTHER" id="PTHR42916:SF1">
    <property type="entry name" value="PROTEIN PHYLLO, CHLOROPLASTIC"/>
    <property type="match status" value="1"/>
</dbReference>
<dbReference type="InterPro" id="IPR012001">
    <property type="entry name" value="Thiamin_PyroP_enz_TPP-bd_dom"/>
</dbReference>
<protein>
    <recommendedName>
        <fullName evidence="6">2-succinyl-5-enolpyruvyl-6-hydroxy-3-cyclohexene-1-carboxylate synthase</fullName>
        <shortName evidence="6">SEPHCHC synthase</shortName>
        <ecNumber evidence="6">2.2.1.9</ecNumber>
    </recommendedName>
    <alternativeName>
        <fullName evidence="6">Menaquinone biosynthesis protein MenD</fullName>
    </alternativeName>
</protein>
<keyword evidence="3 6" id="KW-0460">Magnesium</keyword>
<gene>
    <name evidence="6 9" type="primary">menD</name>
    <name evidence="9" type="ORF">EJO69_06260</name>
</gene>
<keyword evidence="10" id="KW-1185">Reference proteome</keyword>
<evidence type="ECO:0000256" key="3">
    <source>
        <dbReference type="ARBA" id="ARBA00022842"/>
    </source>
</evidence>
<dbReference type="HAMAP" id="MF_01659">
    <property type="entry name" value="MenD"/>
    <property type="match status" value="1"/>
</dbReference>
<sequence>MGPSRRDPGHRRADRGCAVSSQAGAAAVLRALLGIGVRRFVLCPGSRSAPLAYALRELEMLDAITLHVETDERVAGFVALGLGRASGEPAAVVTTSGSAVANLHPAVIEAYHSGIPLIALTADRPVRMRGSGANQTTDQVGLLGPGLVGEIDISAEDAADRPHLLDAVLDEVRRGPIHINLSFEDPLTPDGPSFTAAPTIPSFTVPMEELEREALDDRPTIIVAGPGAPIDELLGRSGSAGVPILAEPAAVQRGLPGAIPAGRIVLGHVDSEIERVIIVGHPTLSRPITRLISRTDIEVLSVRTEPVPTDPGRVARILEAFPKIEPQEEWLARWQRAGAAAHAAGREALGDDLDALTASAAIADSGGDWFLGASNIIRDVDLLAGYPQARFHASRGLAGIDGSVSTARGMAQIIPGMKAAVGDLTFIHDLGGLVLTRGQEEPPIDVIVLDDGGGGIFATLEHGAPQHEQYFDRVFRTAKSIDIIAAARALGWTGVDVHSLDELMDILAEPAARRVIRVACERPVDEVRHRRDRVARAMSHAAERAAG</sequence>
<organism evidence="9 10">
    <name type="scientific">Flaviflexus salsibiostraticola</name>
    <dbReference type="NCBI Taxonomy" id="1282737"/>
    <lineage>
        <taxon>Bacteria</taxon>
        <taxon>Bacillati</taxon>
        <taxon>Actinomycetota</taxon>
        <taxon>Actinomycetes</taxon>
        <taxon>Actinomycetales</taxon>
        <taxon>Actinomycetaceae</taxon>
        <taxon>Flaviflexus</taxon>
    </lineage>
</organism>
<dbReference type="GO" id="GO:0000287">
    <property type="term" value="F:magnesium ion binding"/>
    <property type="evidence" value="ECO:0007669"/>
    <property type="project" value="UniProtKB-UniRule"/>
</dbReference>
<evidence type="ECO:0000256" key="6">
    <source>
        <dbReference type="HAMAP-Rule" id="MF_01659"/>
    </source>
</evidence>
<dbReference type="Proteomes" id="UP000270021">
    <property type="component" value="Chromosome"/>
</dbReference>
<dbReference type="GO" id="GO:0030145">
    <property type="term" value="F:manganese ion binding"/>
    <property type="evidence" value="ECO:0007669"/>
    <property type="project" value="UniProtKB-UniRule"/>
</dbReference>
<dbReference type="KEGG" id="fsl:EJO69_06260"/>
<dbReference type="EC" id="2.2.1.9" evidence="6"/>
<evidence type="ECO:0000259" key="7">
    <source>
        <dbReference type="Pfam" id="PF02775"/>
    </source>
</evidence>
<evidence type="ECO:0000313" key="9">
    <source>
        <dbReference type="EMBL" id="AZN29955.1"/>
    </source>
</evidence>
<dbReference type="UniPathway" id="UPA01057">
    <property type="reaction ID" value="UER00164"/>
</dbReference>
<feature type="domain" description="Thiamine pyrophosphate enzyme TPP-binding" evidence="7">
    <location>
        <begin position="387"/>
        <end position="509"/>
    </location>
</feature>
<keyword evidence="2 6" id="KW-0479">Metal-binding</keyword>
<evidence type="ECO:0000256" key="2">
    <source>
        <dbReference type="ARBA" id="ARBA00022723"/>
    </source>
</evidence>
<comment type="similarity">
    <text evidence="6">Belongs to the TPP enzyme family. MenD subfamily.</text>
</comment>
<comment type="cofactor">
    <cofactor evidence="6">
        <name>Mg(2+)</name>
        <dbReference type="ChEBI" id="CHEBI:18420"/>
    </cofactor>
    <cofactor evidence="6">
        <name>Mn(2+)</name>
        <dbReference type="ChEBI" id="CHEBI:29035"/>
    </cofactor>
</comment>
<dbReference type="Gene3D" id="3.40.50.970">
    <property type="match status" value="2"/>
</dbReference>
<dbReference type="InterPro" id="IPR029061">
    <property type="entry name" value="THDP-binding"/>
</dbReference>
<dbReference type="UniPathway" id="UPA00079"/>
<dbReference type="InterPro" id="IPR004433">
    <property type="entry name" value="MenaQ_synth_MenD"/>
</dbReference>
<name>A0A3Q8WTH8_9ACTO</name>
<evidence type="ECO:0000259" key="8">
    <source>
        <dbReference type="Pfam" id="PF02776"/>
    </source>
</evidence>
<comment type="subunit">
    <text evidence="6">Homodimer.</text>
</comment>
<comment type="pathway">
    <text evidence="6">Quinol/quinone metabolism; 1,4-dihydroxy-2-naphthoate biosynthesis; 1,4-dihydroxy-2-naphthoate from chorismate: step 2/7.</text>
</comment>
<dbReference type="InterPro" id="IPR011766">
    <property type="entry name" value="TPP_enzyme_TPP-bd"/>
</dbReference>
<proteinExistence type="inferred from homology"/>
<dbReference type="Pfam" id="PF02776">
    <property type="entry name" value="TPP_enzyme_N"/>
    <property type="match status" value="1"/>
</dbReference>
<keyword evidence="1 6" id="KW-0808">Transferase</keyword>
<dbReference type="Pfam" id="PF02775">
    <property type="entry name" value="TPP_enzyme_C"/>
    <property type="match status" value="1"/>
</dbReference>
<reference evidence="9 10" key="1">
    <citation type="submission" date="2018-12" db="EMBL/GenBank/DDBJ databases">
        <title>Complete genome sequence of Flaviflexus salsibiostraticola KCTC 33148.</title>
        <authorList>
            <person name="Bae J.-W."/>
        </authorList>
    </citation>
    <scope>NUCLEOTIDE SEQUENCE [LARGE SCALE GENOMIC DNA]</scope>
    <source>
        <strain evidence="9 10">KCTC 33148</strain>
    </source>
</reference>
<dbReference type="EMBL" id="CP034438">
    <property type="protein sequence ID" value="AZN29955.1"/>
    <property type="molecule type" value="Genomic_DNA"/>
</dbReference>
<evidence type="ECO:0000256" key="5">
    <source>
        <dbReference type="ARBA" id="ARBA00023211"/>
    </source>
</evidence>
<comment type="cofactor">
    <cofactor evidence="6">
        <name>thiamine diphosphate</name>
        <dbReference type="ChEBI" id="CHEBI:58937"/>
    </cofactor>
    <text evidence="6">Binds 1 thiamine pyrophosphate per subunit.</text>
</comment>
<dbReference type="Gene3D" id="3.40.50.1220">
    <property type="entry name" value="TPP-binding domain"/>
    <property type="match status" value="1"/>
</dbReference>
<keyword evidence="4 6" id="KW-0786">Thiamine pyrophosphate</keyword>
<dbReference type="CDD" id="cd07037">
    <property type="entry name" value="TPP_PYR_MenD"/>
    <property type="match status" value="1"/>
</dbReference>
<comment type="catalytic activity">
    <reaction evidence="6">
        <text>isochorismate + 2-oxoglutarate + H(+) = 5-enolpyruvoyl-6-hydroxy-2-succinyl-cyclohex-3-ene-1-carboxylate + CO2</text>
        <dbReference type="Rhea" id="RHEA:25593"/>
        <dbReference type="ChEBI" id="CHEBI:15378"/>
        <dbReference type="ChEBI" id="CHEBI:16526"/>
        <dbReference type="ChEBI" id="CHEBI:16810"/>
        <dbReference type="ChEBI" id="CHEBI:29780"/>
        <dbReference type="ChEBI" id="CHEBI:58818"/>
        <dbReference type="EC" id="2.2.1.9"/>
    </reaction>
</comment>